<dbReference type="PANTHER" id="PTHR35481:SF1">
    <property type="entry name" value="DNA-DIRECTED RNA POLYMERASE SUBUNIT ALPHA"/>
    <property type="match status" value="1"/>
</dbReference>
<dbReference type="EMBL" id="JACEIK010003138">
    <property type="protein sequence ID" value="MCD9640490.1"/>
    <property type="molecule type" value="Genomic_DNA"/>
</dbReference>
<feature type="domain" description="DUF7903" evidence="1">
    <location>
        <begin position="69"/>
        <end position="163"/>
    </location>
</feature>
<feature type="domain" description="DUF7903" evidence="1">
    <location>
        <begin position="4"/>
        <end position="67"/>
    </location>
</feature>
<evidence type="ECO:0000259" key="1">
    <source>
        <dbReference type="Pfam" id="PF25475"/>
    </source>
</evidence>
<protein>
    <recommendedName>
        <fullName evidence="1">DUF7903 domain-containing protein</fullName>
    </recommendedName>
</protein>
<evidence type="ECO:0000313" key="3">
    <source>
        <dbReference type="Proteomes" id="UP000823775"/>
    </source>
</evidence>
<gene>
    <name evidence="2" type="ORF">HAX54_025829</name>
</gene>
<dbReference type="PANTHER" id="PTHR35481">
    <property type="entry name" value="DNA-DIRECTED RNA POLYMERASE SUBUNIT ALPHA"/>
    <property type="match status" value="1"/>
</dbReference>
<sequence length="165" mass="18659">MKWNLYTNIPAAHMDYIENRVVEKLGLGYVQGKEFYNIELSYRLLPDSTVSCKCIVAKDHNNIELYKDEEINGIIGSAVVDSEIQGGLRWPFGKDSSGGRYAVIGIGHTTTNSYRNSSIRFKLWHADRFDFRSSIGEVTREIFLKMPGIIFELRVGSLSVTAIAF</sequence>
<dbReference type="Pfam" id="PF25475">
    <property type="entry name" value="DUF7903"/>
    <property type="match status" value="2"/>
</dbReference>
<dbReference type="Proteomes" id="UP000823775">
    <property type="component" value="Unassembled WGS sequence"/>
</dbReference>
<reference evidence="2 3" key="1">
    <citation type="journal article" date="2021" name="BMC Genomics">
        <title>Datura genome reveals duplications of psychoactive alkaloid biosynthetic genes and high mutation rate following tissue culture.</title>
        <authorList>
            <person name="Rajewski A."/>
            <person name="Carter-House D."/>
            <person name="Stajich J."/>
            <person name="Litt A."/>
        </authorList>
    </citation>
    <scope>NUCLEOTIDE SEQUENCE [LARGE SCALE GENOMIC DNA]</scope>
    <source>
        <strain evidence="2">AR-01</strain>
    </source>
</reference>
<dbReference type="InterPro" id="IPR057225">
    <property type="entry name" value="DUF7903"/>
</dbReference>
<organism evidence="2 3">
    <name type="scientific">Datura stramonium</name>
    <name type="common">Jimsonweed</name>
    <name type="synonym">Common thornapple</name>
    <dbReference type="NCBI Taxonomy" id="4076"/>
    <lineage>
        <taxon>Eukaryota</taxon>
        <taxon>Viridiplantae</taxon>
        <taxon>Streptophyta</taxon>
        <taxon>Embryophyta</taxon>
        <taxon>Tracheophyta</taxon>
        <taxon>Spermatophyta</taxon>
        <taxon>Magnoliopsida</taxon>
        <taxon>eudicotyledons</taxon>
        <taxon>Gunneridae</taxon>
        <taxon>Pentapetalae</taxon>
        <taxon>asterids</taxon>
        <taxon>lamiids</taxon>
        <taxon>Solanales</taxon>
        <taxon>Solanaceae</taxon>
        <taxon>Solanoideae</taxon>
        <taxon>Datureae</taxon>
        <taxon>Datura</taxon>
    </lineage>
</organism>
<evidence type="ECO:0000313" key="2">
    <source>
        <dbReference type="EMBL" id="MCD9640490.1"/>
    </source>
</evidence>
<keyword evidence="3" id="KW-1185">Reference proteome</keyword>
<accession>A0ABS8V044</accession>
<comment type="caution">
    <text evidence="2">The sequence shown here is derived from an EMBL/GenBank/DDBJ whole genome shotgun (WGS) entry which is preliminary data.</text>
</comment>
<proteinExistence type="predicted"/>
<name>A0ABS8V044_DATST</name>